<dbReference type="InterPro" id="IPR007922">
    <property type="entry name" value="DciA-like"/>
</dbReference>
<accession>A0AAU3HZJ7</accession>
<evidence type="ECO:0000256" key="3">
    <source>
        <dbReference type="SAM" id="MobiDB-lite"/>
    </source>
</evidence>
<proteinExistence type="inferred from homology"/>
<reference evidence="4" key="1">
    <citation type="submission" date="2022-10" db="EMBL/GenBank/DDBJ databases">
        <title>The complete genomes of actinobacterial strains from the NBC collection.</title>
        <authorList>
            <person name="Joergensen T.S."/>
            <person name="Alvarez Arevalo M."/>
            <person name="Sterndorff E.B."/>
            <person name="Faurdal D."/>
            <person name="Vuksanovic O."/>
            <person name="Mourched A.-S."/>
            <person name="Charusanti P."/>
            <person name="Shaw S."/>
            <person name="Blin K."/>
            <person name="Weber T."/>
        </authorList>
    </citation>
    <scope>NUCLEOTIDE SEQUENCE</scope>
    <source>
        <strain evidence="4">NBC_01393</strain>
    </source>
</reference>
<comment type="similarity">
    <text evidence="1 2">Belongs to the UPF0232 family.</text>
</comment>
<feature type="compositionally biased region" description="Basic and acidic residues" evidence="3">
    <location>
        <begin position="37"/>
        <end position="46"/>
    </location>
</feature>
<dbReference type="InterPro" id="IPR023007">
    <property type="entry name" value="UPF0232_actinobac"/>
</dbReference>
<name>A0AAU3HZJ7_9ACTN</name>
<evidence type="ECO:0000256" key="1">
    <source>
        <dbReference type="ARBA" id="ARBA00006200"/>
    </source>
</evidence>
<dbReference type="HAMAP" id="MF_00630">
    <property type="entry name" value="UPF0232"/>
    <property type="match status" value="1"/>
</dbReference>
<evidence type="ECO:0000313" key="4">
    <source>
        <dbReference type="EMBL" id="WTZ10536.1"/>
    </source>
</evidence>
<sequence length="191" mass="19900">MTENTSGTGGEGASGAGSRKKAPEPSGVDLARVALRAAKEQARARGDAAQQKKQARRGGGLRSGSGADGRDPMALGAAINRLLTERGWETPAAVGGVMGRWPQIVGDDLANHCVPLRYDDDPAERVLTVQCDSTAWATQLRLLAPQLVARLNQDLGHGTVRLLKVQGPTGPSRRYGPLRAPGSTGPGDTYG</sequence>
<protein>
    <recommendedName>
        <fullName evidence="2">UPF0232 protein OG699_22645</fullName>
    </recommendedName>
</protein>
<dbReference type="EMBL" id="CP109546">
    <property type="protein sequence ID" value="WTZ10536.1"/>
    <property type="molecule type" value="Genomic_DNA"/>
</dbReference>
<dbReference type="AlphaFoldDB" id="A0AAU3HZJ7"/>
<gene>
    <name evidence="4" type="ORF">OG699_22645</name>
</gene>
<evidence type="ECO:0000256" key="2">
    <source>
        <dbReference type="HAMAP-Rule" id="MF_00630"/>
    </source>
</evidence>
<feature type="region of interest" description="Disordered" evidence="3">
    <location>
        <begin position="163"/>
        <end position="191"/>
    </location>
</feature>
<organism evidence="4">
    <name type="scientific">Streptomyces sp. NBC_01393</name>
    <dbReference type="NCBI Taxonomy" id="2903851"/>
    <lineage>
        <taxon>Bacteria</taxon>
        <taxon>Bacillati</taxon>
        <taxon>Actinomycetota</taxon>
        <taxon>Actinomycetes</taxon>
        <taxon>Kitasatosporales</taxon>
        <taxon>Streptomycetaceae</taxon>
        <taxon>Streptomyces</taxon>
    </lineage>
</organism>
<feature type="compositionally biased region" description="Gly residues" evidence="3">
    <location>
        <begin position="57"/>
        <end position="67"/>
    </location>
</feature>
<dbReference type="PANTHER" id="PTHR36456:SF1">
    <property type="entry name" value="UPF0232 PROTEIN SCO3875"/>
    <property type="match status" value="1"/>
</dbReference>
<dbReference type="PANTHER" id="PTHR36456">
    <property type="entry name" value="UPF0232 PROTEIN SCO3875"/>
    <property type="match status" value="1"/>
</dbReference>
<feature type="region of interest" description="Disordered" evidence="3">
    <location>
        <begin position="1"/>
        <end position="73"/>
    </location>
</feature>
<dbReference type="Pfam" id="PF05258">
    <property type="entry name" value="DciA"/>
    <property type="match status" value="1"/>
</dbReference>